<evidence type="ECO:0000313" key="2">
    <source>
        <dbReference type="EMBL" id="EJW03804.1"/>
    </source>
</evidence>
<comment type="caution">
    <text evidence="2">The sequence shown here is derived from an EMBL/GenBank/DDBJ whole genome shotgun (WGS) entry which is preliminary data.</text>
</comment>
<sequence length="255" mass="29313">MSSTISFRNIKCLENKNNTKKVCLKDEIILLYFWFIAKVSFILLKRSIVFSLIYFSLDWESLIVSHNGSTLNAICVNVMKILPKIYLLNLAYMIFLIKNLYLKNRNSKRSKKKNKRKNSNLGKYLVLQSEKNTDSVKNDNIAIEKIIISEKNQETAKLNTLEIVINESIDNTEECGKNSENKCVIKAENIEECNKKSNNCEENKNIDNLMTALDAPVSENKNKANFILKGIKRKYKSNSNVRKAPILFDLPDSDS</sequence>
<dbReference type="Proteomes" id="UP000003163">
    <property type="component" value="Unassembled WGS sequence"/>
</dbReference>
<keyword evidence="3" id="KW-1185">Reference proteome</keyword>
<evidence type="ECO:0000256" key="1">
    <source>
        <dbReference type="SAM" id="Phobius"/>
    </source>
</evidence>
<reference evidence="2 3" key="1">
    <citation type="submission" date="2011-08" db="EMBL/GenBank/DDBJ databases">
        <authorList>
            <person name="Liu Z.J."/>
            <person name="Shi F.L."/>
            <person name="Lu J.Q."/>
            <person name="Li M."/>
            <person name="Wang Z.L."/>
        </authorList>
    </citation>
    <scope>NUCLEOTIDE SEQUENCE [LARGE SCALE GENOMIC DNA]</scope>
    <source>
        <strain evidence="2 3">USNM 41457</strain>
    </source>
</reference>
<evidence type="ECO:0000313" key="3">
    <source>
        <dbReference type="Proteomes" id="UP000003163"/>
    </source>
</evidence>
<dbReference type="HOGENOM" id="CLU_1089995_0_0_1"/>
<dbReference type="InParanoid" id="J9D8F6"/>
<protein>
    <submittedName>
        <fullName evidence="2">Uncharacterized protein</fullName>
    </submittedName>
</protein>
<dbReference type="VEuPathDB" id="MicrosporidiaDB:EDEG_01896"/>
<keyword evidence="1" id="KW-0472">Membrane</keyword>
<accession>J9D8F6</accession>
<feature type="transmembrane region" description="Helical" evidence="1">
    <location>
        <begin position="29"/>
        <end position="55"/>
    </location>
</feature>
<name>J9D8F6_EDHAE</name>
<reference evidence="3" key="2">
    <citation type="submission" date="2015-07" db="EMBL/GenBank/DDBJ databases">
        <title>Contrasting host-pathogen interactions and genome evolution in two generalist and specialist microsporidian pathogens of mosquitoes.</title>
        <authorList>
            <consortium name="The Broad Institute Genomics Platform"/>
            <consortium name="The Broad Institute Genome Sequencing Center for Infectious Disease"/>
            <person name="Cuomo C.A."/>
            <person name="Sanscrainte N.D."/>
            <person name="Goldberg J.M."/>
            <person name="Heiman D."/>
            <person name="Young S."/>
            <person name="Zeng Q."/>
            <person name="Becnel J.J."/>
            <person name="Birren B.W."/>
        </authorList>
    </citation>
    <scope>NUCLEOTIDE SEQUENCE [LARGE SCALE GENOMIC DNA]</scope>
    <source>
        <strain evidence="3">USNM 41457</strain>
    </source>
</reference>
<keyword evidence="1" id="KW-0812">Transmembrane</keyword>
<organism evidence="2 3">
    <name type="scientific">Edhazardia aedis (strain USNM 41457)</name>
    <name type="common">Microsporidian parasite</name>
    <dbReference type="NCBI Taxonomy" id="1003232"/>
    <lineage>
        <taxon>Eukaryota</taxon>
        <taxon>Fungi</taxon>
        <taxon>Fungi incertae sedis</taxon>
        <taxon>Microsporidia</taxon>
        <taxon>Edhazardia</taxon>
    </lineage>
</organism>
<dbReference type="EMBL" id="AFBI03000030">
    <property type="protein sequence ID" value="EJW03804.1"/>
    <property type="molecule type" value="Genomic_DNA"/>
</dbReference>
<feature type="transmembrane region" description="Helical" evidence="1">
    <location>
        <begin position="85"/>
        <end position="102"/>
    </location>
</feature>
<dbReference type="AlphaFoldDB" id="J9D8F6"/>
<keyword evidence="1" id="KW-1133">Transmembrane helix</keyword>
<proteinExistence type="predicted"/>
<gene>
    <name evidence="2" type="ORF">EDEG_01896</name>
</gene>